<dbReference type="InterPro" id="IPR051997">
    <property type="entry name" value="STK_NEK"/>
</dbReference>
<evidence type="ECO:0000256" key="4">
    <source>
        <dbReference type="ARBA" id="ARBA00012513"/>
    </source>
</evidence>
<dbReference type="Pfam" id="PF25390">
    <property type="entry name" value="WD40_RLD"/>
    <property type="match status" value="1"/>
</dbReference>
<sequence length="1178" mass="127030">MDTPLRSVIVITEKFRAISSVEHAVLNNTQIVVAPHDRGLQGLTNAISAALKGRKANNIAFIFNSTLNSVQICLEEDQRLCLFNLESVKTCFELRNFFLYVSSAFLTQELGSKRVDFLACSNAGTQEAQALLQELRSLLGSDIEVSLSRELWGLDVIIQRNIDERGRNYRVGDVYYKPDKLRTLTASSGQSLAGFEKIRIVGKGAYGTAVLYRKKDDDSLVILKEINMHDLTAQERLLCLNEIKVLSMLDHPNIIGYFDSFEEDGVLLIEMEYADGGTLAQYLSDCREPLSEKDALYYFQQIVSAIHHFHSHKILHRDLKTANIFLTKDNIVKVGDFGIAKMMSTSRHAASTVLGTPYYLSPEMCEGKEYNEKSDIWALGCVLYEIACQQKTFEGSNLPALVNKIMKGQFAPVKGNYSQEFKELVAKMLLNKEPEKRPTAADLLYKLLPPLIRRVNEADSSTDADEDGTASARGGGGGGGSGGQMGSGSGSRPDKRSVLYAMNLANLSLTPYNLPSKLRIRSVCCSDTHAIAVGSERSVYSWGENASGQLGHEDLIARSKPTLVDALRGKGISRATCGLAFSVFTSDNGIVMTCGSGSHGCLGHGDWVSVARPKLIESLLSVDVAAIACGPQHVVAASKEGRVFAWGRGADGRTGLRDETDRCAPTPVPIQEPQRIRAVYAGTDGSMFLTDAGSVLATGNNRHNRLGLNQRQGFLMTMKNMFNKLDVDGVKEPTPLRALARYKVIYISMGPEHTAVLVEPNHVVTFGRNSEGQLGLGITKAQGGIVEVQGLDGKAVTGVVCGPRFTLCQVADSELLLWGLRVPLPDRHPSQQHRQRRRSFESVDSDDSDDSGDGAGGGGGGSDGGGGGGGSRANGRRGAHPELHLTPVPILMLNNNQKPSPSSATATAVEQVSLGAVLTQRDSLMVQVETTAPAPSHRRHQQQPQRRERSISSSSSSAAAKRLPSAQAPPSAQSSSLSRRQLNGSGGAAGDSSDSAPEPEPLPTWVKREFEAAPHLPAPSASQSSKTMTSVSLTRQTSTSSVASAAVPTMSSSASSAAPLLEELHVLRQEKLLAEKKLSALESASRTEAEEARNREAMLRRELDSLRRELAKQQGLLTENQQAVSSLQRQFGSKPQPQPQPQPQSRLHSASLSASSSSSFATAASSSEPRKSRVCSVQ</sequence>
<dbReference type="GO" id="GO:0004674">
    <property type="term" value="F:protein serine/threonine kinase activity"/>
    <property type="evidence" value="ECO:0007669"/>
    <property type="project" value="UniProtKB-KW"/>
</dbReference>
<keyword evidence="20" id="KW-1185">Reference proteome</keyword>
<feature type="compositionally biased region" description="Gly residues" evidence="17">
    <location>
        <begin position="853"/>
        <end position="872"/>
    </location>
</feature>
<dbReference type="SMART" id="SM00220">
    <property type="entry name" value="S_TKc"/>
    <property type="match status" value="1"/>
</dbReference>
<evidence type="ECO:0000256" key="11">
    <source>
        <dbReference type="ARBA" id="ARBA00022741"/>
    </source>
</evidence>
<evidence type="ECO:0000256" key="7">
    <source>
        <dbReference type="ARBA" id="ARBA00022553"/>
    </source>
</evidence>
<dbReference type="SUPFAM" id="SSF56112">
    <property type="entry name" value="Protein kinase-like (PK-like)"/>
    <property type="match status" value="1"/>
</dbReference>
<dbReference type="InterPro" id="IPR000408">
    <property type="entry name" value="Reg_chr_condens"/>
</dbReference>
<evidence type="ECO:0000313" key="19">
    <source>
        <dbReference type="EMBL" id="PAA47652.1"/>
    </source>
</evidence>
<comment type="subcellular location">
    <subcellularLocation>
        <location evidence="2">Cytoplasm</location>
    </subcellularLocation>
</comment>
<keyword evidence="9" id="KW-0479">Metal-binding</keyword>
<keyword evidence="7" id="KW-0597">Phosphoprotein</keyword>
<evidence type="ECO:0000256" key="17">
    <source>
        <dbReference type="SAM" id="MobiDB-lite"/>
    </source>
</evidence>
<dbReference type="InterPro" id="IPR058923">
    <property type="entry name" value="RCC1-like_dom"/>
</dbReference>
<dbReference type="EC" id="2.7.11.1" evidence="4"/>
<organism evidence="19 20">
    <name type="scientific">Macrostomum lignano</name>
    <dbReference type="NCBI Taxonomy" id="282301"/>
    <lineage>
        <taxon>Eukaryota</taxon>
        <taxon>Metazoa</taxon>
        <taxon>Spiralia</taxon>
        <taxon>Lophotrochozoa</taxon>
        <taxon>Platyhelminthes</taxon>
        <taxon>Rhabditophora</taxon>
        <taxon>Macrostomorpha</taxon>
        <taxon>Macrostomida</taxon>
        <taxon>Macrostomidae</taxon>
        <taxon>Macrostomum</taxon>
    </lineage>
</organism>
<feature type="compositionally biased region" description="Acidic residues" evidence="17">
    <location>
        <begin position="843"/>
        <end position="852"/>
    </location>
</feature>
<gene>
    <name evidence="19" type="ORF">BOX15_Mlig020116g1</name>
</gene>
<dbReference type="FunFam" id="3.30.200.20:FF:000097">
    <property type="entry name" value="Probable serine/threonine-protein kinase nek1"/>
    <property type="match status" value="1"/>
</dbReference>
<feature type="repeat" description="RCC1" evidence="15">
    <location>
        <begin position="761"/>
        <end position="812"/>
    </location>
</feature>
<keyword evidence="14" id="KW-0460">Magnesium</keyword>
<dbReference type="Gene3D" id="2.130.10.30">
    <property type="entry name" value="Regulator of chromosome condensation 1/beta-lactamase-inhibitor protein II"/>
    <property type="match status" value="1"/>
</dbReference>
<comment type="similarity">
    <text evidence="3">Belongs to the protein kinase superfamily. NEK Ser/Thr protein kinase family. NIMA subfamily.</text>
</comment>
<dbReference type="GO" id="GO:0005737">
    <property type="term" value="C:cytoplasm"/>
    <property type="evidence" value="ECO:0007669"/>
    <property type="project" value="UniProtKB-SubCell"/>
</dbReference>
<feature type="compositionally biased region" description="Low complexity" evidence="17">
    <location>
        <begin position="951"/>
        <end position="982"/>
    </location>
</feature>
<dbReference type="PANTHER" id="PTHR44535:SF5">
    <property type="entry name" value="PROTEIN KINASE DOMAIN-CONTAINING PROTEIN"/>
    <property type="match status" value="1"/>
</dbReference>
<evidence type="ECO:0000256" key="12">
    <source>
        <dbReference type="ARBA" id="ARBA00022777"/>
    </source>
</evidence>
<dbReference type="SUPFAM" id="SSF50985">
    <property type="entry name" value="RCC1/BLIP-II"/>
    <property type="match status" value="1"/>
</dbReference>
<evidence type="ECO:0000256" key="1">
    <source>
        <dbReference type="ARBA" id="ARBA00001946"/>
    </source>
</evidence>
<evidence type="ECO:0000256" key="2">
    <source>
        <dbReference type="ARBA" id="ARBA00004496"/>
    </source>
</evidence>
<protein>
    <recommendedName>
        <fullName evidence="4">non-specific serine/threonine protein kinase</fullName>
        <ecNumber evidence="4">2.7.11.1</ecNumber>
    </recommendedName>
</protein>
<feature type="repeat" description="RCC1" evidence="15">
    <location>
        <begin position="589"/>
        <end position="640"/>
    </location>
</feature>
<evidence type="ECO:0000313" key="20">
    <source>
        <dbReference type="Proteomes" id="UP000215902"/>
    </source>
</evidence>
<dbReference type="Gene3D" id="1.10.510.10">
    <property type="entry name" value="Transferase(Phosphotransferase) domain 1"/>
    <property type="match status" value="1"/>
</dbReference>
<evidence type="ECO:0000259" key="18">
    <source>
        <dbReference type="PROSITE" id="PS50011"/>
    </source>
</evidence>
<feature type="region of interest" description="Disordered" evidence="17">
    <location>
        <begin position="457"/>
        <end position="493"/>
    </location>
</feature>
<dbReference type="PROSITE" id="PS50012">
    <property type="entry name" value="RCC1_3"/>
    <property type="match status" value="5"/>
</dbReference>
<dbReference type="InterPro" id="IPR000719">
    <property type="entry name" value="Prot_kinase_dom"/>
</dbReference>
<keyword evidence="11 16" id="KW-0547">Nucleotide-binding</keyword>
<keyword evidence="12" id="KW-0418">Kinase</keyword>
<evidence type="ECO:0000256" key="3">
    <source>
        <dbReference type="ARBA" id="ARBA00010886"/>
    </source>
</evidence>
<dbReference type="OrthoDB" id="248923at2759"/>
<dbReference type="InterPro" id="IPR017441">
    <property type="entry name" value="Protein_kinase_ATP_BS"/>
</dbReference>
<comment type="cofactor">
    <cofactor evidence="1">
        <name>Mg(2+)</name>
        <dbReference type="ChEBI" id="CHEBI:18420"/>
    </cofactor>
</comment>
<feature type="repeat" description="RCC1" evidence="15">
    <location>
        <begin position="537"/>
        <end position="588"/>
    </location>
</feature>
<dbReference type="PANTHER" id="PTHR44535">
    <property type="entry name" value="PROTEIN CBG16200"/>
    <property type="match status" value="1"/>
</dbReference>
<feature type="binding site" evidence="16">
    <location>
        <position position="224"/>
    </location>
    <ligand>
        <name>ATP</name>
        <dbReference type="ChEBI" id="CHEBI:30616"/>
    </ligand>
</feature>
<evidence type="ECO:0000256" key="6">
    <source>
        <dbReference type="ARBA" id="ARBA00022527"/>
    </source>
</evidence>
<dbReference type="Gene3D" id="3.30.200.20">
    <property type="entry name" value="Phosphorylase Kinase, domain 1"/>
    <property type="match status" value="1"/>
</dbReference>
<keyword evidence="5" id="KW-0963">Cytoplasm</keyword>
<dbReference type="Pfam" id="PF00069">
    <property type="entry name" value="Pkinase"/>
    <property type="match status" value="1"/>
</dbReference>
<dbReference type="PROSITE" id="PS50011">
    <property type="entry name" value="PROTEIN_KINASE_DOM"/>
    <property type="match status" value="1"/>
</dbReference>
<dbReference type="CDD" id="cd08215">
    <property type="entry name" value="STKc_Nek"/>
    <property type="match status" value="1"/>
</dbReference>
<evidence type="ECO:0000256" key="15">
    <source>
        <dbReference type="PROSITE-ProRule" id="PRU00235"/>
    </source>
</evidence>
<keyword evidence="10" id="KW-0677">Repeat</keyword>
<proteinExistence type="inferred from homology"/>
<name>A0A267DGE9_9PLAT</name>
<feature type="compositionally biased region" description="Gly residues" evidence="17">
    <location>
        <begin position="473"/>
        <end position="489"/>
    </location>
</feature>
<dbReference type="FunFam" id="1.10.510.10:FF:000262">
    <property type="entry name" value="Serine/threonine-protein kinase Nek8"/>
    <property type="match status" value="1"/>
</dbReference>
<evidence type="ECO:0000256" key="5">
    <source>
        <dbReference type="ARBA" id="ARBA00022490"/>
    </source>
</evidence>
<feature type="region of interest" description="Disordered" evidence="17">
    <location>
        <begin position="1112"/>
        <end position="1178"/>
    </location>
</feature>
<keyword evidence="6" id="KW-0723">Serine/threonine-protein kinase</keyword>
<feature type="compositionally biased region" description="Low complexity" evidence="17">
    <location>
        <begin position="1038"/>
        <end position="1056"/>
    </location>
</feature>
<feature type="compositionally biased region" description="Low complexity" evidence="17">
    <location>
        <begin position="1149"/>
        <end position="1167"/>
    </location>
</feature>
<comment type="caution">
    <text evidence="19">The sequence shown here is derived from an EMBL/GenBank/DDBJ whole genome shotgun (WGS) entry which is preliminary data.</text>
</comment>
<reference evidence="19 20" key="1">
    <citation type="submission" date="2017-06" db="EMBL/GenBank/DDBJ databases">
        <title>A platform for efficient transgenesis in Macrostomum lignano, a flatworm model organism for stem cell research.</title>
        <authorList>
            <person name="Berezikov E."/>
        </authorList>
    </citation>
    <scope>NUCLEOTIDE SEQUENCE [LARGE SCALE GENOMIC DNA]</scope>
    <source>
        <strain evidence="19">DV1</strain>
        <tissue evidence="19">Whole organism</tissue>
    </source>
</reference>
<dbReference type="GO" id="GO:0046872">
    <property type="term" value="F:metal ion binding"/>
    <property type="evidence" value="ECO:0007669"/>
    <property type="project" value="UniProtKB-KW"/>
</dbReference>
<keyword evidence="13 16" id="KW-0067">ATP-binding</keyword>
<dbReference type="InterPro" id="IPR011009">
    <property type="entry name" value="Kinase-like_dom_sf"/>
</dbReference>
<dbReference type="PROSITE" id="PS00107">
    <property type="entry name" value="PROTEIN_KINASE_ATP"/>
    <property type="match status" value="1"/>
</dbReference>
<evidence type="ECO:0000256" key="8">
    <source>
        <dbReference type="ARBA" id="ARBA00022679"/>
    </source>
</evidence>
<keyword evidence="8" id="KW-0808">Transferase</keyword>
<accession>A0A267DGE9</accession>
<feature type="region of interest" description="Disordered" evidence="17">
    <location>
        <begin position="824"/>
        <end position="881"/>
    </location>
</feature>
<evidence type="ECO:0000256" key="14">
    <source>
        <dbReference type="ARBA" id="ARBA00022842"/>
    </source>
</evidence>
<feature type="domain" description="Protein kinase" evidence="18">
    <location>
        <begin position="195"/>
        <end position="452"/>
    </location>
</feature>
<evidence type="ECO:0000256" key="16">
    <source>
        <dbReference type="PROSITE-ProRule" id="PRU10141"/>
    </source>
</evidence>
<dbReference type="Proteomes" id="UP000215902">
    <property type="component" value="Unassembled WGS sequence"/>
</dbReference>
<dbReference type="AlphaFoldDB" id="A0A267DGE9"/>
<dbReference type="EMBL" id="NIVC01004378">
    <property type="protein sequence ID" value="PAA47652.1"/>
    <property type="molecule type" value="Genomic_DNA"/>
</dbReference>
<dbReference type="GO" id="GO:0005524">
    <property type="term" value="F:ATP binding"/>
    <property type="evidence" value="ECO:0007669"/>
    <property type="project" value="UniProtKB-UniRule"/>
</dbReference>
<evidence type="ECO:0000256" key="13">
    <source>
        <dbReference type="ARBA" id="ARBA00022840"/>
    </source>
</evidence>
<feature type="compositionally biased region" description="Polar residues" evidence="17">
    <location>
        <begin position="1020"/>
        <end position="1037"/>
    </location>
</feature>
<feature type="repeat" description="RCC1" evidence="15">
    <location>
        <begin position="693"/>
        <end position="760"/>
    </location>
</feature>
<dbReference type="PRINTS" id="PR00633">
    <property type="entry name" value="RCCNDNSATION"/>
</dbReference>
<evidence type="ECO:0000256" key="10">
    <source>
        <dbReference type="ARBA" id="ARBA00022737"/>
    </source>
</evidence>
<feature type="repeat" description="RCC1" evidence="15">
    <location>
        <begin position="641"/>
        <end position="692"/>
    </location>
</feature>
<dbReference type="STRING" id="282301.A0A267DGE9"/>
<dbReference type="InterPro" id="IPR008271">
    <property type="entry name" value="Ser/Thr_kinase_AS"/>
</dbReference>
<dbReference type="PROSITE" id="PS00108">
    <property type="entry name" value="PROTEIN_KINASE_ST"/>
    <property type="match status" value="1"/>
</dbReference>
<evidence type="ECO:0000256" key="9">
    <source>
        <dbReference type="ARBA" id="ARBA00022723"/>
    </source>
</evidence>
<feature type="region of interest" description="Disordered" evidence="17">
    <location>
        <begin position="930"/>
        <end position="1056"/>
    </location>
</feature>
<feature type="compositionally biased region" description="Polar residues" evidence="17">
    <location>
        <begin position="1115"/>
        <end position="1133"/>
    </location>
</feature>
<dbReference type="InterPro" id="IPR009091">
    <property type="entry name" value="RCC1/BLIP-II"/>
</dbReference>